<dbReference type="InterPro" id="IPR003768">
    <property type="entry name" value="ScpA"/>
</dbReference>
<evidence type="ECO:0000256" key="2">
    <source>
        <dbReference type="SAM" id="MobiDB-lite"/>
    </source>
</evidence>
<feature type="region of interest" description="Disordered" evidence="2">
    <location>
        <begin position="132"/>
        <end position="154"/>
    </location>
</feature>
<feature type="compositionally biased region" description="Basic residues" evidence="2">
    <location>
        <begin position="132"/>
        <end position="146"/>
    </location>
</feature>
<evidence type="ECO:0000313" key="4">
    <source>
        <dbReference type="Proteomes" id="UP000460715"/>
    </source>
</evidence>
<organism evidence="3 4">
    <name type="scientific">Teichococcus coralli</name>
    <dbReference type="NCBI Taxonomy" id="2545983"/>
    <lineage>
        <taxon>Bacteria</taxon>
        <taxon>Pseudomonadati</taxon>
        <taxon>Pseudomonadota</taxon>
        <taxon>Alphaproteobacteria</taxon>
        <taxon>Acetobacterales</taxon>
        <taxon>Roseomonadaceae</taxon>
        <taxon>Roseomonas</taxon>
    </lineage>
</organism>
<name>A0A845BCX5_9PROT</name>
<dbReference type="AlphaFoldDB" id="A0A845BCX5"/>
<keyword evidence="4" id="KW-1185">Reference proteome</keyword>
<dbReference type="Gene3D" id="6.10.250.2410">
    <property type="match status" value="1"/>
</dbReference>
<accession>A0A845BCX5</accession>
<evidence type="ECO:0000256" key="1">
    <source>
        <dbReference type="ARBA" id="ARBA00044777"/>
    </source>
</evidence>
<comment type="caution">
    <text evidence="3">The sequence shown here is derived from an EMBL/GenBank/DDBJ whole genome shotgun (WGS) entry which is preliminary data.</text>
</comment>
<dbReference type="EMBL" id="SNVJ01000014">
    <property type="protein sequence ID" value="MXP64745.1"/>
    <property type="molecule type" value="Genomic_DNA"/>
</dbReference>
<dbReference type="Proteomes" id="UP000460715">
    <property type="component" value="Unassembled WGS sequence"/>
</dbReference>
<evidence type="ECO:0000313" key="3">
    <source>
        <dbReference type="EMBL" id="MXP64745.1"/>
    </source>
</evidence>
<gene>
    <name evidence="3" type="ORF">E0493_15440</name>
</gene>
<protein>
    <recommendedName>
        <fullName evidence="1">Segregation and condensation protein A</fullName>
    </recommendedName>
</protein>
<reference evidence="3 4" key="1">
    <citation type="submission" date="2019-03" db="EMBL/GenBank/DDBJ databases">
        <title>Roseomonas sp. a novel Roseomonas species isolated from Sea whip Gorgonian.</title>
        <authorList>
            <person name="Li F."/>
            <person name="Pan X."/>
            <person name="Huang S."/>
            <person name="Li Z."/>
            <person name="Meng B."/>
        </authorList>
    </citation>
    <scope>NUCLEOTIDE SEQUENCE [LARGE SCALE GENOMIC DNA]</scope>
    <source>
        <strain evidence="3 4">M0104</strain>
    </source>
</reference>
<dbReference type="Pfam" id="PF02616">
    <property type="entry name" value="SMC_ScpA"/>
    <property type="match status" value="1"/>
</dbReference>
<dbReference type="PANTHER" id="PTHR33969">
    <property type="entry name" value="SEGREGATION AND CONDENSATION PROTEIN A"/>
    <property type="match status" value="1"/>
</dbReference>
<sequence>MGLRRSAWRARRSWRGGCATLRRPTTRAPCPAAARTAAAPSICTASTPFPTTSWRSVPRTRRRRRGSGATGAPPARCVTYATCRRRWTPAAPARTAWPWSSGRPTGRPGRRCAASASCGRSWFWTCGRITRPRPSKRRPSRGRRRPGMSETVAGPGEVEALAGRTPVLRVEGFAGPLDFLLELVRRQRLDLAPLSIVALTEQFVAAWEASAGRVPLEQRGAWLVLAAELVRLKSQLLAPRSAAEAAEAEMDATRRLGQWQELAAMRRAAAWLGARPQLGREMHARGHPERPPQPQAAAILAFWEATLAMLEGRAAPQRAAPVPPPPPLDLWRVPEALVWLRRRLAEHPESGLLTSFLPRISKIAPQARLRRRAALASTFVAALELAREGELHLAQAAAFAPISLQMAR</sequence>
<feature type="region of interest" description="Disordered" evidence="2">
    <location>
        <begin position="43"/>
        <end position="73"/>
    </location>
</feature>
<dbReference type="PANTHER" id="PTHR33969:SF2">
    <property type="entry name" value="SEGREGATION AND CONDENSATION PROTEIN A"/>
    <property type="match status" value="1"/>
</dbReference>
<proteinExistence type="predicted"/>